<evidence type="ECO:0000313" key="2">
    <source>
        <dbReference type="EMBL" id="KAL0926546.1"/>
    </source>
</evidence>
<name>A0ABD0VUR1_DENTH</name>
<dbReference type="EMBL" id="JANQDX010000003">
    <property type="protein sequence ID" value="KAL0926546.1"/>
    <property type="molecule type" value="Genomic_DNA"/>
</dbReference>
<dbReference type="AlphaFoldDB" id="A0ABD0VUR1"/>
<protein>
    <submittedName>
        <fullName evidence="2">Uncharacterized protein</fullName>
    </submittedName>
</protein>
<keyword evidence="3" id="KW-1185">Reference proteome</keyword>
<evidence type="ECO:0000256" key="1">
    <source>
        <dbReference type="SAM" id="MobiDB-lite"/>
    </source>
</evidence>
<proteinExistence type="predicted"/>
<sequence length="100" mass="11474">MNSAFQIQSFYNELPVHKLGKNTTKQLPPSPSFDDTGAESKKLPTGFNRPAFDFSMTRFQEIARISVLQEVDFKKKWLLLLFKKLEEPPAMGKCLAMKLH</sequence>
<reference evidence="2 3" key="1">
    <citation type="journal article" date="2024" name="Plant Biotechnol. J.">
        <title>Dendrobium thyrsiflorum genome and its molecular insights into genes involved in important horticultural traits.</title>
        <authorList>
            <person name="Chen B."/>
            <person name="Wang J.Y."/>
            <person name="Zheng P.J."/>
            <person name="Li K.L."/>
            <person name="Liang Y.M."/>
            <person name="Chen X.F."/>
            <person name="Zhang C."/>
            <person name="Zhao X."/>
            <person name="He X."/>
            <person name="Zhang G.Q."/>
            <person name="Liu Z.J."/>
            <person name="Xu Q."/>
        </authorList>
    </citation>
    <scope>NUCLEOTIDE SEQUENCE [LARGE SCALE GENOMIC DNA]</scope>
    <source>
        <strain evidence="2">GZMU011</strain>
    </source>
</reference>
<comment type="caution">
    <text evidence="2">The sequence shown here is derived from an EMBL/GenBank/DDBJ whole genome shotgun (WGS) entry which is preliminary data.</text>
</comment>
<organism evidence="2 3">
    <name type="scientific">Dendrobium thyrsiflorum</name>
    <name type="common">Pinecone-like raceme dendrobium</name>
    <name type="synonym">Orchid</name>
    <dbReference type="NCBI Taxonomy" id="117978"/>
    <lineage>
        <taxon>Eukaryota</taxon>
        <taxon>Viridiplantae</taxon>
        <taxon>Streptophyta</taxon>
        <taxon>Embryophyta</taxon>
        <taxon>Tracheophyta</taxon>
        <taxon>Spermatophyta</taxon>
        <taxon>Magnoliopsida</taxon>
        <taxon>Liliopsida</taxon>
        <taxon>Asparagales</taxon>
        <taxon>Orchidaceae</taxon>
        <taxon>Epidendroideae</taxon>
        <taxon>Malaxideae</taxon>
        <taxon>Dendrobiinae</taxon>
        <taxon>Dendrobium</taxon>
    </lineage>
</organism>
<dbReference type="Proteomes" id="UP001552299">
    <property type="component" value="Unassembled WGS sequence"/>
</dbReference>
<feature type="region of interest" description="Disordered" evidence="1">
    <location>
        <begin position="20"/>
        <end position="45"/>
    </location>
</feature>
<gene>
    <name evidence="2" type="ORF">M5K25_002784</name>
</gene>
<accession>A0ABD0VUR1</accession>
<evidence type="ECO:0000313" key="3">
    <source>
        <dbReference type="Proteomes" id="UP001552299"/>
    </source>
</evidence>